<organism evidence="1 2">
    <name type="scientific">Trematosphaeria pertusa</name>
    <dbReference type="NCBI Taxonomy" id="390896"/>
    <lineage>
        <taxon>Eukaryota</taxon>
        <taxon>Fungi</taxon>
        <taxon>Dikarya</taxon>
        <taxon>Ascomycota</taxon>
        <taxon>Pezizomycotina</taxon>
        <taxon>Dothideomycetes</taxon>
        <taxon>Pleosporomycetidae</taxon>
        <taxon>Pleosporales</taxon>
        <taxon>Massarineae</taxon>
        <taxon>Trematosphaeriaceae</taxon>
        <taxon>Trematosphaeria</taxon>
    </lineage>
</organism>
<dbReference type="Proteomes" id="UP000800094">
    <property type="component" value="Unassembled WGS sequence"/>
</dbReference>
<accession>A0A6A6IQG2</accession>
<name>A0A6A6IQG2_9PLEO</name>
<dbReference type="GeneID" id="54579962"/>
<dbReference type="AlphaFoldDB" id="A0A6A6IQG2"/>
<reference evidence="1" key="1">
    <citation type="journal article" date="2020" name="Stud. Mycol.">
        <title>101 Dothideomycetes genomes: a test case for predicting lifestyles and emergence of pathogens.</title>
        <authorList>
            <person name="Haridas S."/>
            <person name="Albert R."/>
            <person name="Binder M."/>
            <person name="Bloem J."/>
            <person name="Labutti K."/>
            <person name="Salamov A."/>
            <person name="Andreopoulos B."/>
            <person name="Baker S."/>
            <person name="Barry K."/>
            <person name="Bills G."/>
            <person name="Bluhm B."/>
            <person name="Cannon C."/>
            <person name="Castanera R."/>
            <person name="Culley D."/>
            <person name="Daum C."/>
            <person name="Ezra D."/>
            <person name="Gonzalez J."/>
            <person name="Henrissat B."/>
            <person name="Kuo A."/>
            <person name="Liang C."/>
            <person name="Lipzen A."/>
            <person name="Lutzoni F."/>
            <person name="Magnuson J."/>
            <person name="Mondo S."/>
            <person name="Nolan M."/>
            <person name="Ohm R."/>
            <person name="Pangilinan J."/>
            <person name="Park H.-J."/>
            <person name="Ramirez L."/>
            <person name="Alfaro M."/>
            <person name="Sun H."/>
            <person name="Tritt A."/>
            <person name="Yoshinaga Y."/>
            <person name="Zwiers L.-H."/>
            <person name="Turgeon B."/>
            <person name="Goodwin S."/>
            <person name="Spatafora J."/>
            <person name="Crous P."/>
            <person name="Grigoriev I."/>
        </authorList>
    </citation>
    <scope>NUCLEOTIDE SEQUENCE</scope>
    <source>
        <strain evidence="1">CBS 122368</strain>
    </source>
</reference>
<protein>
    <submittedName>
        <fullName evidence="1">Uncharacterized protein</fullName>
    </submittedName>
</protein>
<sequence>MSNPTTRNTVDLYSRLLQLTGVTFTPSIESTLTKPQKRQLANNLLFLLLHNYGSEERYIKPSNVHFVLDKEGRKMVRYHVLIREESVIQGAPVHKREEALAGLRAVVERAVFVQTRLEPKEPESS</sequence>
<evidence type="ECO:0000313" key="2">
    <source>
        <dbReference type="Proteomes" id="UP000800094"/>
    </source>
</evidence>
<evidence type="ECO:0000313" key="1">
    <source>
        <dbReference type="EMBL" id="KAF2251810.1"/>
    </source>
</evidence>
<keyword evidence="2" id="KW-1185">Reference proteome</keyword>
<dbReference type="RefSeq" id="XP_033686814.1">
    <property type="nucleotide sequence ID" value="XM_033826632.1"/>
</dbReference>
<dbReference type="EMBL" id="ML987192">
    <property type="protein sequence ID" value="KAF2251810.1"/>
    <property type="molecule type" value="Genomic_DNA"/>
</dbReference>
<gene>
    <name evidence="1" type="ORF">BU26DRAFT_502405</name>
</gene>
<proteinExistence type="predicted"/>